<dbReference type="Gene3D" id="3.40.710.10">
    <property type="entry name" value="DD-peptidase/beta-lactamase superfamily"/>
    <property type="match status" value="1"/>
</dbReference>
<reference evidence="3 4" key="1">
    <citation type="journal article" date="2014" name="J. Microbiol.">
        <title>Diaminobutyricibacter tongyongensis gen. nov., sp. nov. and Homoserinibacter gongjuensis gen. nov., sp. nov. belong to the family Microbacteriaceae.</title>
        <authorList>
            <person name="Kim S.J."/>
            <person name="Ahn J.H."/>
            <person name="Weon H.Y."/>
            <person name="Hamada M."/>
            <person name="Suzuki K."/>
            <person name="Kwon S.W."/>
        </authorList>
    </citation>
    <scope>NUCLEOTIDE SEQUENCE [LARGE SCALE GENOMIC DNA]</scope>
    <source>
        <strain evidence="3 4">NBRC 108724</strain>
    </source>
</reference>
<dbReference type="RefSeq" id="WP_163288522.1">
    <property type="nucleotide sequence ID" value="NZ_JAAGWY010000001.1"/>
</dbReference>
<dbReference type="InterPro" id="IPR001460">
    <property type="entry name" value="PCN-bd_Tpept"/>
</dbReference>
<dbReference type="InterPro" id="IPR012338">
    <property type="entry name" value="Beta-lactam/transpept-like"/>
</dbReference>
<dbReference type="SUPFAM" id="SSF56601">
    <property type="entry name" value="beta-lactamase/transpeptidase-like"/>
    <property type="match status" value="1"/>
</dbReference>
<dbReference type="GO" id="GO:0005886">
    <property type="term" value="C:plasma membrane"/>
    <property type="evidence" value="ECO:0007669"/>
    <property type="project" value="TreeGrafter"/>
</dbReference>
<evidence type="ECO:0000259" key="2">
    <source>
        <dbReference type="Pfam" id="PF21922"/>
    </source>
</evidence>
<dbReference type="Gene3D" id="3.90.1310.10">
    <property type="entry name" value="Penicillin-binding protein 2a (Domain 2)"/>
    <property type="match status" value="1"/>
</dbReference>
<protein>
    <submittedName>
        <fullName evidence="3">Penicillin-binding protein 2</fullName>
    </submittedName>
</protein>
<dbReference type="InterPro" id="IPR050515">
    <property type="entry name" value="Beta-lactam/transpept"/>
</dbReference>
<evidence type="ECO:0000313" key="4">
    <source>
        <dbReference type="Proteomes" id="UP000474967"/>
    </source>
</evidence>
<dbReference type="AlphaFoldDB" id="A0A6L9XW98"/>
<dbReference type="Pfam" id="PF21922">
    <property type="entry name" value="PBP_dimer_2"/>
    <property type="match status" value="1"/>
</dbReference>
<dbReference type="GO" id="GO:0071555">
    <property type="term" value="P:cell wall organization"/>
    <property type="evidence" value="ECO:0007669"/>
    <property type="project" value="TreeGrafter"/>
</dbReference>
<dbReference type="Proteomes" id="UP000474967">
    <property type="component" value="Unassembled WGS sequence"/>
</dbReference>
<dbReference type="EMBL" id="JAAGWY010000001">
    <property type="protein sequence ID" value="NEN05288.1"/>
    <property type="molecule type" value="Genomic_DNA"/>
</dbReference>
<dbReference type="GO" id="GO:0071972">
    <property type="term" value="F:peptidoglycan L,D-transpeptidase activity"/>
    <property type="evidence" value="ECO:0007669"/>
    <property type="project" value="TreeGrafter"/>
</dbReference>
<proteinExistence type="predicted"/>
<accession>A0A6L9XW98</accession>
<feature type="domain" description="Penicillin-binding protein transpeptidase" evidence="1">
    <location>
        <begin position="155"/>
        <end position="479"/>
    </location>
</feature>
<dbReference type="Pfam" id="PF00905">
    <property type="entry name" value="Transpeptidase"/>
    <property type="match status" value="1"/>
</dbReference>
<evidence type="ECO:0000259" key="1">
    <source>
        <dbReference type="Pfam" id="PF00905"/>
    </source>
</evidence>
<dbReference type="InterPro" id="IPR054120">
    <property type="entry name" value="PBPA_dimer"/>
</dbReference>
<feature type="domain" description="Penicillin binding protein A dimerisation" evidence="2">
    <location>
        <begin position="52"/>
        <end position="134"/>
    </location>
</feature>
<name>A0A6L9XW98_9MICO</name>
<organism evidence="3 4">
    <name type="scientific">Leifsonia tongyongensis</name>
    <dbReference type="NCBI Taxonomy" id="1268043"/>
    <lineage>
        <taxon>Bacteria</taxon>
        <taxon>Bacillati</taxon>
        <taxon>Actinomycetota</taxon>
        <taxon>Actinomycetes</taxon>
        <taxon>Micrococcales</taxon>
        <taxon>Microbacteriaceae</taxon>
        <taxon>Leifsonia</taxon>
    </lineage>
</organism>
<dbReference type="PANTHER" id="PTHR30627">
    <property type="entry name" value="PEPTIDOGLYCAN D,D-TRANSPEPTIDASE"/>
    <property type="match status" value="1"/>
</dbReference>
<dbReference type="GO" id="GO:0008658">
    <property type="term" value="F:penicillin binding"/>
    <property type="evidence" value="ECO:0007669"/>
    <property type="project" value="InterPro"/>
</dbReference>
<sequence>MNREIKRISMVVLAMFVALMVSTSILQVFQADSLSADARNSRTIYDSYSAQRGAILVANQPVAQSIPTKDVYKFQRVYSNGPLYSSVTGFFPLDGAPTGLEGALNAQLSGSSNSQFFDRVNSILTGKNPQGASVETTIDPVAQKAAYDALGNLQGAVVLLEPKTGRVLAMVSKPDYDPNALAGHDTAKVDATYKALLNAPGDPLINRTIGGNLNPPGSTFKPVMSSAAFGTGKYTKDSQLPNPQALTLPGTSTVVHNDTFSTCGPGATVSIANAQILSCNIPFAELGMQLGGRVIKDQAEKFGFNKQLSIPVKVEPSVYPTYTDPAQVAQSAFGQLDDRATPLQMAMVSAGIANGGVVMYPNMVDSIRSANLQPIQTFTPQALDTATSPENAATIRQMMVDGVNHGVATNARIDGVSVGGKTGTAQNGEGEPYTLWFTGFAPADNPRFAVAVVVENGGGQGQNGTGNSIAAPIAKKVLEAVLNK</sequence>
<gene>
    <name evidence="3" type="ORF">G3T36_05330</name>
</gene>
<keyword evidence="4" id="KW-1185">Reference proteome</keyword>
<evidence type="ECO:0000313" key="3">
    <source>
        <dbReference type="EMBL" id="NEN05288.1"/>
    </source>
</evidence>
<dbReference type="PANTHER" id="PTHR30627:SF24">
    <property type="entry name" value="PENICILLIN-BINDING PROTEIN 4B"/>
    <property type="match status" value="1"/>
</dbReference>
<comment type="caution">
    <text evidence="3">The sequence shown here is derived from an EMBL/GenBank/DDBJ whole genome shotgun (WGS) entry which is preliminary data.</text>
</comment>